<dbReference type="GO" id="GO:0009061">
    <property type="term" value="P:anaerobic respiration"/>
    <property type="evidence" value="ECO:0007669"/>
    <property type="project" value="TreeGrafter"/>
</dbReference>
<evidence type="ECO:0000256" key="3">
    <source>
        <dbReference type="ARBA" id="ARBA00010747"/>
    </source>
</evidence>
<keyword evidence="7 13" id="KW-0812">Transmembrane</keyword>
<evidence type="ECO:0000256" key="13">
    <source>
        <dbReference type="SAM" id="Phobius"/>
    </source>
</evidence>
<dbReference type="AlphaFoldDB" id="A0A1X7HSN1"/>
<dbReference type="InterPro" id="IPR016174">
    <property type="entry name" value="Di-haem_cyt_TM"/>
</dbReference>
<dbReference type="GO" id="GO:0015944">
    <property type="term" value="P:formate oxidation"/>
    <property type="evidence" value="ECO:0007669"/>
    <property type="project" value="TreeGrafter"/>
</dbReference>
<evidence type="ECO:0000256" key="4">
    <source>
        <dbReference type="ARBA" id="ARBA00022448"/>
    </source>
</evidence>
<keyword evidence="9" id="KW-0249">Electron transport</keyword>
<feature type="transmembrane region" description="Helical" evidence="13">
    <location>
        <begin position="89"/>
        <end position="111"/>
    </location>
</feature>
<dbReference type="Gene3D" id="1.20.950.20">
    <property type="entry name" value="Transmembrane di-heme cytochromes, Chain C"/>
    <property type="match status" value="1"/>
</dbReference>
<evidence type="ECO:0000259" key="15">
    <source>
        <dbReference type="Pfam" id="PF01292"/>
    </source>
</evidence>
<name>A0A1X7HSN1_9PROT</name>
<evidence type="ECO:0000256" key="1">
    <source>
        <dbReference type="ARBA" id="ARBA00001971"/>
    </source>
</evidence>
<feature type="transmembrane region" description="Helical" evidence="13">
    <location>
        <begin position="237"/>
        <end position="261"/>
    </location>
</feature>
<feature type="domain" description="Cytochrome b561 bacterial/Ni-hydrogenase" evidence="15">
    <location>
        <begin position="125"/>
        <end position="298"/>
    </location>
</feature>
<feature type="transmembrane region" description="Helical" evidence="13">
    <location>
        <begin position="177"/>
        <end position="197"/>
    </location>
</feature>
<dbReference type="SUPFAM" id="SSF81342">
    <property type="entry name" value="Transmembrane di-heme cytochromes"/>
    <property type="match status" value="1"/>
</dbReference>
<sequence length="337" mass="36981">MRPTMRPLHALLLIALMAVAGLAAPTFAQAQLTQVPGPSSPTTKEQVPLYVPQDDKVVGRVSIPDEKLAVLVQPEGREWREWRTHTLRLAIGGLAIGMIVVLAAFFLYRGTIRIHGGKAGRLVLRFNWADRFAHWTTAVSFLTMALTGVILTFGRPLLIPLIGHQAFTPLAEYSKSIHNFVSVPFVVGLVMILALWLRDNVPEKADWIWIRTAGGLLSKAGGHHPEAGRFNAGQKMVFWSIVLGGMALAATGYLMMVPFVFTGIGGMQIIHVIHGLLAAALIAAVIGHIYIGTIGMEGAFDAMGCGEVDENWAMEHHRRWYQEQLRKGYVEGRQPAE</sequence>
<reference evidence="16 17" key="1">
    <citation type="submission" date="2017-04" db="EMBL/GenBank/DDBJ databases">
        <authorList>
            <person name="Afonso C.L."/>
            <person name="Miller P.J."/>
            <person name="Scott M.A."/>
            <person name="Spackman E."/>
            <person name="Goraichik I."/>
            <person name="Dimitrov K.M."/>
            <person name="Suarez D.L."/>
            <person name="Swayne D.E."/>
        </authorList>
    </citation>
    <scope>NUCLEOTIDE SEQUENCE [LARGE SCALE GENOMIC DNA]</scope>
    <source>
        <strain evidence="16 17">A2P</strain>
    </source>
</reference>
<accession>A0A1X7HSN1</accession>
<feature type="signal peptide" evidence="14">
    <location>
        <begin position="1"/>
        <end position="30"/>
    </location>
</feature>
<keyword evidence="11" id="KW-0408">Iron</keyword>
<keyword evidence="6" id="KW-0349">Heme</keyword>
<dbReference type="InterPro" id="IPR006471">
    <property type="entry name" value="Formate_DH_gsu"/>
</dbReference>
<evidence type="ECO:0000256" key="7">
    <source>
        <dbReference type="ARBA" id="ARBA00022692"/>
    </source>
</evidence>
<evidence type="ECO:0000256" key="11">
    <source>
        <dbReference type="ARBA" id="ARBA00023004"/>
    </source>
</evidence>
<keyword evidence="14" id="KW-0732">Signal</keyword>
<evidence type="ECO:0000256" key="12">
    <source>
        <dbReference type="ARBA" id="ARBA00023136"/>
    </source>
</evidence>
<evidence type="ECO:0000313" key="16">
    <source>
        <dbReference type="EMBL" id="SMF92167.1"/>
    </source>
</evidence>
<keyword evidence="4" id="KW-0813">Transport</keyword>
<keyword evidence="12 13" id="KW-0472">Membrane</keyword>
<dbReference type="GO" id="GO:0008863">
    <property type="term" value="F:formate dehydrogenase (NAD+) activity"/>
    <property type="evidence" value="ECO:0007669"/>
    <property type="project" value="InterPro"/>
</dbReference>
<dbReference type="GO" id="GO:0009326">
    <property type="term" value="C:formate dehydrogenase complex"/>
    <property type="evidence" value="ECO:0007669"/>
    <property type="project" value="InterPro"/>
</dbReference>
<feature type="transmembrane region" description="Helical" evidence="13">
    <location>
        <begin position="132"/>
        <end position="157"/>
    </location>
</feature>
<dbReference type="RefSeq" id="WP_244561083.1">
    <property type="nucleotide sequence ID" value="NZ_FXAK01000010.1"/>
</dbReference>
<evidence type="ECO:0000256" key="9">
    <source>
        <dbReference type="ARBA" id="ARBA00022982"/>
    </source>
</evidence>
<gene>
    <name evidence="16" type="ORF">SAMN02982917_0505</name>
</gene>
<comment type="subcellular location">
    <subcellularLocation>
        <location evidence="2">Cell membrane</location>
        <topology evidence="2">Multi-pass membrane protein</topology>
    </subcellularLocation>
</comment>
<evidence type="ECO:0000256" key="8">
    <source>
        <dbReference type="ARBA" id="ARBA00022723"/>
    </source>
</evidence>
<comment type="cofactor">
    <cofactor evidence="1">
        <name>heme</name>
        <dbReference type="ChEBI" id="CHEBI:30413"/>
    </cofactor>
</comment>
<dbReference type="PANTHER" id="PTHR30074">
    <property type="entry name" value="FORMATE DEHYDROGENASE, NITRATE-INDUCIBLE, CYTOCHROME B556 FDN SUBUNIT"/>
    <property type="match status" value="1"/>
</dbReference>
<dbReference type="GO" id="GO:0009055">
    <property type="term" value="F:electron transfer activity"/>
    <property type="evidence" value="ECO:0007669"/>
    <property type="project" value="InterPro"/>
</dbReference>
<organism evidence="16 17">
    <name type="scientific">Azospirillum oryzae</name>
    <dbReference type="NCBI Taxonomy" id="286727"/>
    <lineage>
        <taxon>Bacteria</taxon>
        <taxon>Pseudomonadati</taxon>
        <taxon>Pseudomonadota</taxon>
        <taxon>Alphaproteobacteria</taxon>
        <taxon>Rhodospirillales</taxon>
        <taxon>Azospirillaceae</taxon>
        <taxon>Azospirillum</taxon>
    </lineage>
</organism>
<dbReference type="GO" id="GO:0046872">
    <property type="term" value="F:metal ion binding"/>
    <property type="evidence" value="ECO:0007669"/>
    <property type="project" value="UniProtKB-KW"/>
</dbReference>
<dbReference type="GO" id="GO:0005886">
    <property type="term" value="C:plasma membrane"/>
    <property type="evidence" value="ECO:0007669"/>
    <property type="project" value="UniProtKB-SubCell"/>
</dbReference>
<dbReference type="Pfam" id="PF01292">
    <property type="entry name" value="Ni_hydr_CYTB"/>
    <property type="match status" value="1"/>
</dbReference>
<evidence type="ECO:0000313" key="17">
    <source>
        <dbReference type="Proteomes" id="UP000192936"/>
    </source>
</evidence>
<keyword evidence="5" id="KW-1003">Cell membrane</keyword>
<dbReference type="STRING" id="286727.SAMN02982917_0505"/>
<evidence type="ECO:0000256" key="14">
    <source>
        <dbReference type="SAM" id="SignalP"/>
    </source>
</evidence>
<dbReference type="Proteomes" id="UP000192936">
    <property type="component" value="Unassembled WGS sequence"/>
</dbReference>
<dbReference type="EMBL" id="FXAK01000010">
    <property type="protein sequence ID" value="SMF92167.1"/>
    <property type="molecule type" value="Genomic_DNA"/>
</dbReference>
<comment type="similarity">
    <text evidence="3">Belongs to the formate dehydrogenase gamma subunit family.</text>
</comment>
<proteinExistence type="inferred from homology"/>
<dbReference type="InterPro" id="IPR051817">
    <property type="entry name" value="FDH_cytochrome_b556_subunit"/>
</dbReference>
<keyword evidence="8" id="KW-0479">Metal-binding</keyword>
<evidence type="ECO:0000256" key="6">
    <source>
        <dbReference type="ARBA" id="ARBA00022617"/>
    </source>
</evidence>
<dbReference type="PANTHER" id="PTHR30074:SF6">
    <property type="entry name" value="FORMATE DEHYDROGENASE GAMMA SUBUNIT"/>
    <property type="match status" value="1"/>
</dbReference>
<protein>
    <submittedName>
        <fullName evidence="16">Formate dehydrogenase gamma subunit</fullName>
    </submittedName>
</protein>
<dbReference type="NCBIfam" id="TIGR01583">
    <property type="entry name" value="formate-DH-gamm"/>
    <property type="match status" value="1"/>
</dbReference>
<feature type="transmembrane region" description="Helical" evidence="13">
    <location>
        <begin position="267"/>
        <end position="291"/>
    </location>
</feature>
<keyword evidence="10 13" id="KW-1133">Transmembrane helix</keyword>
<evidence type="ECO:0000256" key="2">
    <source>
        <dbReference type="ARBA" id="ARBA00004651"/>
    </source>
</evidence>
<evidence type="ECO:0000256" key="5">
    <source>
        <dbReference type="ARBA" id="ARBA00022475"/>
    </source>
</evidence>
<dbReference type="GO" id="GO:0036397">
    <property type="term" value="F:formate dehydrogenase (quinone) activity"/>
    <property type="evidence" value="ECO:0007669"/>
    <property type="project" value="TreeGrafter"/>
</dbReference>
<evidence type="ECO:0000256" key="10">
    <source>
        <dbReference type="ARBA" id="ARBA00022989"/>
    </source>
</evidence>
<dbReference type="GO" id="GO:0022904">
    <property type="term" value="P:respiratory electron transport chain"/>
    <property type="evidence" value="ECO:0007669"/>
    <property type="project" value="InterPro"/>
</dbReference>
<dbReference type="InterPro" id="IPR011577">
    <property type="entry name" value="Cyt_b561_bac/Ni-Hgenase"/>
</dbReference>
<feature type="chain" id="PRO_5012033061" evidence="14">
    <location>
        <begin position="31"/>
        <end position="337"/>
    </location>
</feature>